<evidence type="ECO:0000313" key="3">
    <source>
        <dbReference type="Proteomes" id="UP000809789"/>
    </source>
</evidence>
<feature type="compositionally biased region" description="Polar residues" evidence="1">
    <location>
        <begin position="106"/>
        <end position="115"/>
    </location>
</feature>
<dbReference type="OrthoDB" id="4115400at2759"/>
<feature type="compositionally biased region" description="Basic and acidic residues" evidence="1">
    <location>
        <begin position="789"/>
        <end position="819"/>
    </location>
</feature>
<feature type="compositionally biased region" description="Polar residues" evidence="1">
    <location>
        <begin position="41"/>
        <end position="55"/>
    </location>
</feature>
<feature type="compositionally biased region" description="Pro residues" evidence="1">
    <location>
        <begin position="820"/>
        <end position="836"/>
    </location>
</feature>
<evidence type="ECO:0000313" key="2">
    <source>
        <dbReference type="EMBL" id="KAG8627164.1"/>
    </source>
</evidence>
<evidence type="ECO:0000256" key="1">
    <source>
        <dbReference type="SAM" id="MobiDB-lite"/>
    </source>
</evidence>
<gene>
    <name evidence="2" type="ORF">KVT40_004647</name>
</gene>
<feature type="compositionally biased region" description="Pro residues" evidence="1">
    <location>
        <begin position="848"/>
        <end position="865"/>
    </location>
</feature>
<organism evidence="2 3">
    <name type="scientific">Elsinoe batatas</name>
    <dbReference type="NCBI Taxonomy" id="2601811"/>
    <lineage>
        <taxon>Eukaryota</taxon>
        <taxon>Fungi</taxon>
        <taxon>Dikarya</taxon>
        <taxon>Ascomycota</taxon>
        <taxon>Pezizomycotina</taxon>
        <taxon>Dothideomycetes</taxon>
        <taxon>Dothideomycetidae</taxon>
        <taxon>Myriangiales</taxon>
        <taxon>Elsinoaceae</taxon>
        <taxon>Elsinoe</taxon>
    </lineage>
</organism>
<sequence length="890" mass="96943">MTARTEVLEKANSQTSAPSSQITKAQSLSPHNARHNPPRVTRSTSNQSSQDSNEPNPIEKVPTVRATWTGKVLLITGLSADQFPVGPPSTHVKLNGNGVSRKGARGNNTKSSAPSRNLYPAKGLRTSLKRKRSGTNASINGVYGDSQAPSDESRRASQANSLEGGDEDHDDSAEAEEANGDAADGHEEDQAGSGSGNLDKAQQPAKPKRRRRGQRLLEQAVEVARAPSPQLPLVPEEDDKLEAIDLPPAFLSHSPTPDPDDPDDVATKLYKQIYEPLTKAEAFVTVLSKINPAQRRTENLIELAANTAAALRIWQDEYLEIDRLTAPHAPIPRKPATGNRQLIDSYLFEDQKEADIYDYILDMKKIGHQNPIAQKIVRDASGRELRMRGPKTRVTADNQLLNAANISEDDIGRRHRARKPVSKYDGIVPEEQRQRRKRGIGQVSESVEGEGAVKRCRWLNGRGGRGRSRGGRGGASRLLDKRIREMREESIGTAVSYGDDESGSDIGALELYSRDGSLAPSQDGQDDYDGDDVFGPDGERRKGRPKGSKNLHFRSDKGIPKGPRPPKTSTGTPESNAASPALVNAQPVQTSAHSVNAKPLRPGQKPPKSEKRSESMTIWWAKRKAAAAEARRKEAEAAGLPPPVEKPRSRAPKTTALDKAQAAAKPATQAAPRRPSAGSPHTQQPPPATTSYSLPPRYSNGPSPPNPHVQLGPLPPHSQPMTAHHPGYSQPPSYPPPMSAPHYHSQGPLPPSILADPRRGTAGSPPVNHDRLPSLHDMQVGRGSIFRDPMQRDPRDTRDPFTSARERFDPTRPFDRRDVPPPQHGFPPRPGPPPHPTHGQFQQALHGVPPPPPPTFLGYPPPPPGMQQDPRYRQLGQQGPPRDGRDGRQY</sequence>
<feature type="compositionally biased region" description="Polar residues" evidence="1">
    <location>
        <begin position="11"/>
        <end position="30"/>
    </location>
</feature>
<feature type="region of interest" description="Disordered" evidence="1">
    <location>
        <begin position="80"/>
        <end position="213"/>
    </location>
</feature>
<feature type="compositionally biased region" description="Polar residues" evidence="1">
    <location>
        <begin position="567"/>
        <end position="578"/>
    </location>
</feature>
<feature type="compositionally biased region" description="Basic residues" evidence="1">
    <location>
        <begin position="541"/>
        <end position="552"/>
    </location>
</feature>
<protein>
    <submittedName>
        <fullName evidence="2">Uncharacterized protein</fullName>
    </submittedName>
</protein>
<feature type="compositionally biased region" description="Acidic residues" evidence="1">
    <location>
        <begin position="164"/>
        <end position="179"/>
    </location>
</feature>
<feature type="region of interest" description="Disordered" evidence="1">
    <location>
        <begin position="459"/>
        <end position="481"/>
    </location>
</feature>
<feature type="compositionally biased region" description="Acidic residues" evidence="1">
    <location>
        <begin position="524"/>
        <end position="534"/>
    </location>
</feature>
<feature type="compositionally biased region" description="Low complexity" evidence="1">
    <location>
        <begin position="653"/>
        <end position="675"/>
    </location>
</feature>
<comment type="caution">
    <text evidence="2">The sequence shown here is derived from an EMBL/GenBank/DDBJ whole genome shotgun (WGS) entry which is preliminary data.</text>
</comment>
<accession>A0A8K0PIY7</accession>
<feature type="compositionally biased region" description="Pro residues" evidence="1">
    <location>
        <begin position="702"/>
        <end position="718"/>
    </location>
</feature>
<dbReference type="EMBL" id="JAESVG020000005">
    <property type="protein sequence ID" value="KAG8627164.1"/>
    <property type="molecule type" value="Genomic_DNA"/>
</dbReference>
<proteinExistence type="predicted"/>
<dbReference type="AlphaFoldDB" id="A0A8K0PIY7"/>
<feature type="region of interest" description="Disordered" evidence="1">
    <location>
        <begin position="426"/>
        <end position="446"/>
    </location>
</feature>
<name>A0A8K0PIY7_9PEZI</name>
<reference evidence="2" key="1">
    <citation type="submission" date="2021-07" db="EMBL/GenBank/DDBJ databases">
        <title>Elsinoe batatas strain:CRI-CJ2 Genome sequencing and assembly.</title>
        <authorList>
            <person name="Huang L."/>
        </authorList>
    </citation>
    <scope>NUCLEOTIDE SEQUENCE</scope>
    <source>
        <strain evidence="2">CRI-CJ2</strain>
    </source>
</reference>
<feature type="region of interest" description="Disordered" evidence="1">
    <location>
        <begin position="515"/>
        <end position="890"/>
    </location>
</feature>
<feature type="region of interest" description="Disordered" evidence="1">
    <location>
        <begin position="1"/>
        <end position="65"/>
    </location>
</feature>
<dbReference type="Proteomes" id="UP000809789">
    <property type="component" value="Unassembled WGS sequence"/>
</dbReference>
<keyword evidence="3" id="KW-1185">Reference proteome</keyword>